<evidence type="ECO:0000313" key="2">
    <source>
        <dbReference type="Proteomes" id="UP001175226"/>
    </source>
</evidence>
<keyword evidence="2" id="KW-1185">Reference proteome</keyword>
<protein>
    <submittedName>
        <fullName evidence="1">Uncharacterized protein</fullName>
    </submittedName>
</protein>
<comment type="caution">
    <text evidence="1">The sequence shown here is derived from an EMBL/GenBank/DDBJ whole genome shotgun (WGS) entry which is preliminary data.</text>
</comment>
<dbReference type="Proteomes" id="UP001175226">
    <property type="component" value="Unassembled WGS sequence"/>
</dbReference>
<gene>
    <name evidence="1" type="ORF">EV421DRAFT_1913840</name>
</gene>
<sequence>MGTVSQVSPPAFHPERIFCLQFQSDYSSVDDDEGSLQITVMRTLEMRPVIVNILNTAIIMDKPLILMHSALDVMYQQPENASIQDHWDQDEEELYTNNSATFATCVFVPDRSDYNSSLGLAFLMLRKMKDCEKEGGKLLSLAYEINGFGAFAIMLFDSGYQSVYQQVKDRAIEHPELYVEPCFHTPVDVTPDTTPVRTFFQDRILITDVFNRIW</sequence>
<accession>A0AA39ISW7</accession>
<name>A0AA39ISW7_9AGAR</name>
<reference evidence="1" key="1">
    <citation type="submission" date="2023-06" db="EMBL/GenBank/DDBJ databases">
        <authorList>
            <consortium name="Lawrence Berkeley National Laboratory"/>
            <person name="Ahrendt S."/>
            <person name="Sahu N."/>
            <person name="Indic B."/>
            <person name="Wong-Bajracharya J."/>
            <person name="Merenyi Z."/>
            <person name="Ke H.-M."/>
            <person name="Monk M."/>
            <person name="Kocsube S."/>
            <person name="Drula E."/>
            <person name="Lipzen A."/>
            <person name="Balint B."/>
            <person name="Henrissat B."/>
            <person name="Andreopoulos B."/>
            <person name="Martin F.M."/>
            <person name="Harder C.B."/>
            <person name="Rigling D."/>
            <person name="Ford K.L."/>
            <person name="Foster G.D."/>
            <person name="Pangilinan J."/>
            <person name="Papanicolaou A."/>
            <person name="Barry K."/>
            <person name="LaButti K."/>
            <person name="Viragh M."/>
            <person name="Koriabine M."/>
            <person name="Yan M."/>
            <person name="Riley R."/>
            <person name="Champramary S."/>
            <person name="Plett K.L."/>
            <person name="Tsai I.J."/>
            <person name="Slot J."/>
            <person name="Sipos G."/>
            <person name="Plett J."/>
            <person name="Nagy L.G."/>
            <person name="Grigoriev I.V."/>
        </authorList>
    </citation>
    <scope>NUCLEOTIDE SEQUENCE</scope>
    <source>
        <strain evidence="1">FPL87.14</strain>
    </source>
</reference>
<dbReference type="EMBL" id="JAUEPT010000195">
    <property type="protein sequence ID" value="KAK0429877.1"/>
    <property type="molecule type" value="Genomic_DNA"/>
</dbReference>
<proteinExistence type="predicted"/>
<evidence type="ECO:0000313" key="1">
    <source>
        <dbReference type="EMBL" id="KAK0429877.1"/>
    </source>
</evidence>
<organism evidence="1 2">
    <name type="scientific">Armillaria borealis</name>
    <dbReference type="NCBI Taxonomy" id="47425"/>
    <lineage>
        <taxon>Eukaryota</taxon>
        <taxon>Fungi</taxon>
        <taxon>Dikarya</taxon>
        <taxon>Basidiomycota</taxon>
        <taxon>Agaricomycotina</taxon>
        <taxon>Agaricomycetes</taxon>
        <taxon>Agaricomycetidae</taxon>
        <taxon>Agaricales</taxon>
        <taxon>Marasmiineae</taxon>
        <taxon>Physalacriaceae</taxon>
        <taxon>Armillaria</taxon>
    </lineage>
</organism>
<dbReference type="AlphaFoldDB" id="A0AA39ISW7"/>